<dbReference type="Proteomes" id="UP000215459">
    <property type="component" value="Unassembled WGS sequence"/>
</dbReference>
<feature type="region of interest" description="Disordered" evidence="1">
    <location>
        <begin position="147"/>
        <end position="180"/>
    </location>
</feature>
<dbReference type="OrthoDB" id="41445at2"/>
<dbReference type="PANTHER" id="PTHR32305:SF15">
    <property type="entry name" value="PROTEIN RHSA-RELATED"/>
    <property type="match status" value="1"/>
</dbReference>
<name>A0A235BA16_9BACL</name>
<dbReference type="InterPro" id="IPR031325">
    <property type="entry name" value="RHS_repeat"/>
</dbReference>
<dbReference type="InterPro" id="IPR006530">
    <property type="entry name" value="YD"/>
</dbReference>
<dbReference type="InterPro" id="IPR033803">
    <property type="entry name" value="CBD-like_Golvesin-Xly"/>
</dbReference>
<organism evidence="3 4">
    <name type="scientific">Paludifilum halophilum</name>
    <dbReference type="NCBI Taxonomy" id="1642702"/>
    <lineage>
        <taxon>Bacteria</taxon>
        <taxon>Bacillati</taxon>
        <taxon>Bacillota</taxon>
        <taxon>Bacilli</taxon>
        <taxon>Bacillales</taxon>
        <taxon>Thermoactinomycetaceae</taxon>
        <taxon>Paludifilum</taxon>
    </lineage>
</organism>
<feature type="region of interest" description="Disordered" evidence="1">
    <location>
        <begin position="664"/>
        <end position="684"/>
    </location>
</feature>
<dbReference type="Pfam" id="PF05593">
    <property type="entry name" value="RHS_repeat"/>
    <property type="match status" value="6"/>
</dbReference>
<proteinExistence type="predicted"/>
<dbReference type="PANTHER" id="PTHR32305">
    <property type="match status" value="1"/>
</dbReference>
<feature type="compositionally biased region" description="Low complexity" evidence="1">
    <location>
        <begin position="672"/>
        <end position="684"/>
    </location>
</feature>
<dbReference type="Gene3D" id="2.180.10.10">
    <property type="entry name" value="RHS repeat-associated core"/>
    <property type="match status" value="3"/>
</dbReference>
<evidence type="ECO:0000313" key="3">
    <source>
        <dbReference type="EMBL" id="OYD09072.1"/>
    </source>
</evidence>
<protein>
    <recommendedName>
        <fullName evidence="2">Golvesin/Xly CBD-like domain-containing protein</fullName>
    </recommendedName>
</protein>
<keyword evidence="4" id="KW-1185">Reference proteome</keyword>
<gene>
    <name evidence="3" type="ORF">CHM34_04720</name>
</gene>
<dbReference type="InterPro" id="IPR050708">
    <property type="entry name" value="T6SS_VgrG/RHS"/>
</dbReference>
<accession>A0A235BA16</accession>
<evidence type="ECO:0000256" key="1">
    <source>
        <dbReference type="SAM" id="MobiDB-lite"/>
    </source>
</evidence>
<dbReference type="EMBL" id="NOWF01000002">
    <property type="protein sequence ID" value="OYD09072.1"/>
    <property type="molecule type" value="Genomic_DNA"/>
</dbReference>
<dbReference type="Pfam" id="PF25275">
    <property type="entry name" value="Golvesin_C"/>
    <property type="match status" value="1"/>
</dbReference>
<comment type="caution">
    <text evidence="3">The sequence shown here is derived from an EMBL/GenBank/DDBJ whole genome shotgun (WGS) entry which is preliminary data.</text>
</comment>
<evidence type="ECO:0000313" key="4">
    <source>
        <dbReference type="Proteomes" id="UP000215459"/>
    </source>
</evidence>
<sequence length="684" mass="75991">MKDAEANANDTAATKLYYQTDLKGYVADLTKKVTPEGREYTFDYDAEGNLTAVTDPMGNATTTVDGDYTTKYTYDNAGQLLTATDANGNKTSYSDYHPAGYPETTTDPLGHDTTTAYDARGNVLSITDAKGKKSTYTYDVFGRPLESQVPKDQDQGEFITTPAPVYDKNDNVTEETASNGAVTTYSYDKADQMASTTEPEDTADGPERKTTYEYDLVGNLLKQTEPKGNLTPDNPEDFVTTYGYDKIYQMTSVTNADGDKITYEYDNVGNVVTVVDPKKNKTTDTTDYTTKIAYNLNHQVTKETDAEGHSTQYQYDLDGNKTAVTDKEGHTTTVTYDERGLVEEVKAPHKDGVDRVTQYAYDEVGNRTHVITPRGVETSTEGDYVHETKYDALNRVKEKIFPYDPASSDSRYNQPHKMTYTYDEVGNRVQVSAPPSDGQTDPDGNALRNETTYEYFDNGWVQSSTDPWNIQTSYGYNELGLQTSRTLTSAGGSNSRTMGWSYYPDGKRKAKSDDGVPVGKDVVLVDNSDTPNVEFSGDWKTSSNVDGHQGYSYQYDYQDSGYPDSDADDHFFTWKLNIPKDGDYEVWVSYQKYKDRATNAPYTVEYDGGTDTVEVNQNTASGSETEWKKLGTYAFQAGNTHQVTLTDDADRIVVADAVKLVRDNSGRRTTKPKTLPTPTMPTAT</sequence>
<feature type="domain" description="Golvesin/Xly CBD-like" evidence="2">
    <location>
        <begin position="523"/>
        <end position="662"/>
    </location>
</feature>
<dbReference type="AlphaFoldDB" id="A0A235BA16"/>
<evidence type="ECO:0000259" key="2">
    <source>
        <dbReference type="Pfam" id="PF25275"/>
    </source>
</evidence>
<dbReference type="NCBIfam" id="TIGR01643">
    <property type="entry name" value="YD_repeat_2x"/>
    <property type="match status" value="7"/>
</dbReference>
<reference evidence="3 4" key="1">
    <citation type="submission" date="2017-07" db="EMBL/GenBank/DDBJ databases">
        <title>The genome sequence of Paludifilum halophilum highlights mechanisms for microbial adaptation to high salt environemnts.</title>
        <authorList>
            <person name="Belbahri L."/>
        </authorList>
    </citation>
    <scope>NUCLEOTIDE SEQUENCE [LARGE SCALE GENOMIC DNA]</scope>
    <source>
        <strain evidence="3 4">DSM 102817</strain>
    </source>
</reference>